<dbReference type="HOGENOM" id="CLU_2088108_0_0_1"/>
<organism evidence="2 3">
    <name type="scientific">Amborella trichopoda</name>
    <dbReference type="NCBI Taxonomy" id="13333"/>
    <lineage>
        <taxon>Eukaryota</taxon>
        <taxon>Viridiplantae</taxon>
        <taxon>Streptophyta</taxon>
        <taxon>Embryophyta</taxon>
        <taxon>Tracheophyta</taxon>
        <taxon>Spermatophyta</taxon>
        <taxon>Magnoliopsida</taxon>
        <taxon>Amborellales</taxon>
        <taxon>Amborellaceae</taxon>
        <taxon>Amborella</taxon>
    </lineage>
</organism>
<gene>
    <name evidence="2" type="ORF">AMTR_s00124p00049100</name>
</gene>
<reference evidence="3" key="1">
    <citation type="journal article" date="2013" name="Science">
        <title>The Amborella genome and the evolution of flowering plants.</title>
        <authorList>
            <consortium name="Amborella Genome Project"/>
        </authorList>
    </citation>
    <scope>NUCLEOTIDE SEQUENCE [LARGE SCALE GENOMIC DNA]</scope>
</reference>
<evidence type="ECO:0000313" key="3">
    <source>
        <dbReference type="Proteomes" id="UP000017836"/>
    </source>
</evidence>
<evidence type="ECO:0000256" key="1">
    <source>
        <dbReference type="SAM" id="MobiDB-lite"/>
    </source>
</evidence>
<dbReference type="Gramene" id="ERM97441">
    <property type="protein sequence ID" value="ERM97441"/>
    <property type="gene ID" value="AMTR_s00124p00049100"/>
</dbReference>
<protein>
    <submittedName>
        <fullName evidence="2">Uncharacterized protein</fullName>
    </submittedName>
</protein>
<feature type="region of interest" description="Disordered" evidence="1">
    <location>
        <begin position="52"/>
        <end position="108"/>
    </location>
</feature>
<evidence type="ECO:0000313" key="2">
    <source>
        <dbReference type="EMBL" id="ERM97441.1"/>
    </source>
</evidence>
<feature type="compositionally biased region" description="Basic and acidic residues" evidence="1">
    <location>
        <begin position="66"/>
        <end position="78"/>
    </location>
</feature>
<dbReference type="Proteomes" id="UP000017836">
    <property type="component" value="Unassembled WGS sequence"/>
</dbReference>
<accession>W1NNQ8</accession>
<keyword evidence="3" id="KW-1185">Reference proteome</keyword>
<dbReference type="EMBL" id="KI396338">
    <property type="protein sequence ID" value="ERM97441.1"/>
    <property type="molecule type" value="Genomic_DNA"/>
</dbReference>
<proteinExistence type="predicted"/>
<sequence length="117" mass="13341">MYRQPSQRQVAVPMFRQLSQYPGSHLGIKTVVSASRQPSQHPGNCLDIQEAILASKQSSRRPSSHPNERKSGKKEGERRRKRIKRRIGIQAFVPSSRQSSHHRVSHLSIQAAFSTFR</sequence>
<name>W1NNQ8_AMBTC</name>
<dbReference type="AlphaFoldDB" id="W1NNQ8"/>